<geneLocation type="plasmid" evidence="2 3">
    <name>unnamed</name>
</geneLocation>
<evidence type="ECO:0000313" key="3">
    <source>
        <dbReference type="Proteomes" id="UP000323565"/>
    </source>
</evidence>
<organism evidence="2 3">
    <name type="scientific">Dermacoccus abyssi</name>
    <dbReference type="NCBI Taxonomy" id="322596"/>
    <lineage>
        <taxon>Bacteria</taxon>
        <taxon>Bacillati</taxon>
        <taxon>Actinomycetota</taxon>
        <taxon>Actinomycetes</taxon>
        <taxon>Micrococcales</taxon>
        <taxon>Dermacoccaceae</taxon>
        <taxon>Dermacoccus</taxon>
    </lineage>
</organism>
<dbReference type="Gene3D" id="3.40.50.150">
    <property type="entry name" value="Vaccinia Virus protein VP39"/>
    <property type="match status" value="1"/>
</dbReference>
<feature type="compositionally biased region" description="Basic and acidic residues" evidence="1">
    <location>
        <begin position="289"/>
        <end position="303"/>
    </location>
</feature>
<gene>
    <name evidence="2" type="ORF">FV141_14260</name>
</gene>
<dbReference type="PANTHER" id="PTHR41313">
    <property type="entry name" value="ADENINE-SPECIFIC METHYLTRANSFERASE"/>
    <property type="match status" value="1"/>
</dbReference>
<dbReference type="Proteomes" id="UP000323565">
    <property type="component" value="Plasmid unnamed"/>
</dbReference>
<sequence length="358" mass="39214">MHDPKHNADKHSLHNHFILKSLALTRPGGVVAVLTSRWTLDAQSDAARRAMFEQADLIGAVRLPTGAHRQLAGTEAVTDLVMLRRRGPDETPGDDSWVHTTTIDLPDRDGLTVPTVVNQWWEDHPNAVLGQMRLDHGMFNAHTLEVRSDGDVEVDFGRAVMTAVQAGREAGLTWTPATSDEAQPDAEMVVEAVARTGDISTFHGHIAIDGDGFTRVVDGIREPLEVPDAQRRELRELVGLRDVAVRLLDAEAASLEDTESIAALRTQLNRRYDAYVDRFGPLNRVKVTETSRLDKRGNPDRDATCPGGGQDVPRGPAPHRRVGAGGSRREDGNGRQGSDLRRACHRAPRRSHARGLTG</sequence>
<dbReference type="SUPFAM" id="SSF53335">
    <property type="entry name" value="S-adenosyl-L-methionine-dependent methyltransferases"/>
    <property type="match status" value="1"/>
</dbReference>
<evidence type="ECO:0008006" key="4">
    <source>
        <dbReference type="Google" id="ProtNLM"/>
    </source>
</evidence>
<feature type="region of interest" description="Disordered" evidence="1">
    <location>
        <begin position="289"/>
        <end position="358"/>
    </location>
</feature>
<proteinExistence type="predicted"/>
<dbReference type="InterPro" id="IPR052933">
    <property type="entry name" value="DNA_Protect_Modify"/>
</dbReference>
<dbReference type="PANTHER" id="PTHR41313:SF1">
    <property type="entry name" value="DNA METHYLASE ADENINE-SPECIFIC DOMAIN-CONTAINING PROTEIN"/>
    <property type="match status" value="1"/>
</dbReference>
<feature type="compositionally biased region" description="Basic and acidic residues" evidence="1">
    <location>
        <begin position="327"/>
        <end position="342"/>
    </location>
</feature>
<keyword evidence="2" id="KW-0614">Plasmid</keyword>
<feature type="compositionally biased region" description="Basic residues" evidence="1">
    <location>
        <begin position="343"/>
        <end position="358"/>
    </location>
</feature>
<dbReference type="EMBL" id="CP043032">
    <property type="protein sequence ID" value="QEH94782.1"/>
    <property type="molecule type" value="Genomic_DNA"/>
</dbReference>
<reference evidence="2 3" key="1">
    <citation type="submission" date="2019-08" db="EMBL/GenBank/DDBJ databases">
        <title>Dermacoccus abyssi strain HZAU 226, whole genome Nanopore sequencing project.</title>
        <authorList>
            <person name="Guo A."/>
            <person name="Zhang X."/>
            <person name="Ruan Y."/>
            <person name="Liu W."/>
            <person name="Chen Q."/>
            <person name="Gu L."/>
        </authorList>
    </citation>
    <scope>NUCLEOTIDE SEQUENCE [LARGE SCALE GENOMIC DNA]</scope>
    <source>
        <strain evidence="2 3">HZAU 226</strain>
        <plasmid evidence="2 3">unnamed</plasmid>
    </source>
</reference>
<keyword evidence="3" id="KW-1185">Reference proteome</keyword>
<dbReference type="InterPro" id="IPR029063">
    <property type="entry name" value="SAM-dependent_MTases_sf"/>
</dbReference>
<evidence type="ECO:0000256" key="1">
    <source>
        <dbReference type="SAM" id="MobiDB-lite"/>
    </source>
</evidence>
<evidence type="ECO:0000313" key="2">
    <source>
        <dbReference type="EMBL" id="QEH94782.1"/>
    </source>
</evidence>
<name>A0ABX5ZCQ1_9MICO</name>
<protein>
    <recommendedName>
        <fullName evidence="4">DNA methylase adenine-specific domain-containing protein</fullName>
    </recommendedName>
</protein>
<accession>A0ABX5ZCQ1</accession>